<dbReference type="Pfam" id="PF00083">
    <property type="entry name" value="Sugar_tr"/>
    <property type="match status" value="1"/>
</dbReference>
<keyword evidence="4 7" id="KW-0812">Transmembrane</keyword>
<proteinExistence type="evidence at transcript level"/>
<evidence type="ECO:0000256" key="5">
    <source>
        <dbReference type="ARBA" id="ARBA00022989"/>
    </source>
</evidence>
<organism evidence="9">
    <name type="scientific">Riptortus pedestris</name>
    <name type="common">Bean bug</name>
    <dbReference type="NCBI Taxonomy" id="329032"/>
    <lineage>
        <taxon>Eukaryota</taxon>
        <taxon>Metazoa</taxon>
        <taxon>Ecdysozoa</taxon>
        <taxon>Arthropoda</taxon>
        <taxon>Hexapoda</taxon>
        <taxon>Insecta</taxon>
        <taxon>Pterygota</taxon>
        <taxon>Neoptera</taxon>
        <taxon>Paraneoptera</taxon>
        <taxon>Hemiptera</taxon>
        <taxon>Heteroptera</taxon>
        <taxon>Panheteroptera</taxon>
        <taxon>Pentatomomorpha</taxon>
        <taxon>Coreoidea</taxon>
        <taxon>Alydidae</taxon>
        <taxon>Riptortus</taxon>
    </lineage>
</organism>
<evidence type="ECO:0000256" key="7">
    <source>
        <dbReference type="SAM" id="Phobius"/>
    </source>
</evidence>
<dbReference type="GO" id="GO:0022857">
    <property type="term" value="F:transmembrane transporter activity"/>
    <property type="evidence" value="ECO:0007669"/>
    <property type="project" value="InterPro"/>
</dbReference>
<keyword evidence="3" id="KW-0813">Transport</keyword>
<dbReference type="InterPro" id="IPR005829">
    <property type="entry name" value="Sugar_transporter_CS"/>
</dbReference>
<feature type="transmembrane region" description="Helical" evidence="7">
    <location>
        <begin position="123"/>
        <end position="145"/>
    </location>
</feature>
<feature type="transmembrane region" description="Helical" evidence="7">
    <location>
        <begin position="32"/>
        <end position="58"/>
    </location>
</feature>
<dbReference type="InterPro" id="IPR005828">
    <property type="entry name" value="MFS_sugar_transport-like"/>
</dbReference>
<feature type="transmembrane region" description="Helical" evidence="7">
    <location>
        <begin position="70"/>
        <end position="91"/>
    </location>
</feature>
<dbReference type="InterPro" id="IPR036259">
    <property type="entry name" value="MFS_trans_sf"/>
</dbReference>
<dbReference type="EMBL" id="AK417982">
    <property type="protein sequence ID" value="BAN21197.1"/>
    <property type="molecule type" value="mRNA"/>
</dbReference>
<keyword evidence="5 7" id="KW-1133">Transmembrane helix</keyword>
<feature type="transmembrane region" description="Helical" evidence="7">
    <location>
        <begin position="199"/>
        <end position="218"/>
    </location>
</feature>
<evidence type="ECO:0000259" key="8">
    <source>
        <dbReference type="PROSITE" id="PS50850"/>
    </source>
</evidence>
<feature type="transmembrane region" description="Helical" evidence="7">
    <location>
        <begin position="296"/>
        <end position="321"/>
    </location>
</feature>
<name>R4WTD6_RIPPE</name>
<dbReference type="PANTHER" id="PTHR23511:SF35">
    <property type="entry name" value="MAJOR FACILITATOR SUPERFAMILY (MFS) PROFILE DOMAIN-CONTAINING PROTEIN"/>
    <property type="match status" value="1"/>
</dbReference>
<evidence type="ECO:0000256" key="2">
    <source>
        <dbReference type="ARBA" id="ARBA00008335"/>
    </source>
</evidence>
<evidence type="ECO:0000256" key="4">
    <source>
        <dbReference type="ARBA" id="ARBA00022692"/>
    </source>
</evidence>
<reference evidence="9" key="1">
    <citation type="journal article" date="2013" name="PLoS ONE">
        <title>Gene expression in gut symbiotic organ of stinkbug affected by extracellular bacterial symbiont.</title>
        <authorList>
            <person name="Futahashi R."/>
            <person name="Tanaka K."/>
            <person name="Tanahashi M."/>
            <person name="Nikoh N."/>
            <person name="Kikuchi Y."/>
            <person name="Lee B.L."/>
            <person name="Fukatsu T."/>
        </authorList>
    </citation>
    <scope>NUCLEOTIDE SEQUENCE</scope>
    <source>
        <tissue evidence="9">Midgut</tissue>
    </source>
</reference>
<keyword evidence="6 7" id="KW-0472">Membrane</keyword>
<evidence type="ECO:0000313" key="9">
    <source>
        <dbReference type="EMBL" id="BAN21197.1"/>
    </source>
</evidence>
<comment type="similarity">
    <text evidence="2">Belongs to the major facilitator superfamily.</text>
</comment>
<dbReference type="SUPFAM" id="SSF103473">
    <property type="entry name" value="MFS general substrate transporter"/>
    <property type="match status" value="1"/>
</dbReference>
<dbReference type="AlphaFoldDB" id="R4WTD6"/>
<dbReference type="Gene3D" id="1.20.1250.20">
    <property type="entry name" value="MFS general substrate transporter like domains"/>
    <property type="match status" value="1"/>
</dbReference>
<dbReference type="PROSITE" id="PS50850">
    <property type="entry name" value="MFS"/>
    <property type="match status" value="1"/>
</dbReference>
<sequence length="512" mass="56269">MAATQDTNENKKKTVFLEEALEIVGEGLYTNYLCFVSGMATLAGISTMQSMLFILPTVGCELNLSSVETAFLGSLTFIGSIISANFIGFLVDKYGRRKLLIISMFGIFISSILASLSPNVITLMIVTFCSGILCGGVFGLPYVYLSEFCRMEIRAKYVTLSSLIAILSNVYSPSVAWIVMWLDIFIPIVGNFNFTSWRLYIILNSLPVLISALLLLKLPESPKFLLNKGKASEALLVLKTTYSVNYKRPLEEFPVEKLQLDSEDDVQQSSNKTQCEFLNFIITLFLQIRDLFIPPFLIYTFICSALMFAVVGLYGVIFMWLPVEASKIIYYESTHGQYDLTVCALMSDKNENQRNSSCHVDNDTFLTSFIVGMAFFGLTVVMVFLVRKFNVKYILGMNILIVSALCATVTFSNSAILTLASLGGSVALLGASQALVYGIIVNFFPTPMRATASSVAMVFGRVTVAIGSLAVGATFKTHCTIAYLIMSASFAVVSVLCFITPLKKKKSLGSVE</sequence>
<dbReference type="InterPro" id="IPR020846">
    <property type="entry name" value="MFS_dom"/>
</dbReference>
<accession>R4WTD6</accession>
<evidence type="ECO:0000256" key="3">
    <source>
        <dbReference type="ARBA" id="ARBA00022448"/>
    </source>
</evidence>
<feature type="transmembrane region" description="Helical" evidence="7">
    <location>
        <begin position="365"/>
        <end position="386"/>
    </location>
</feature>
<dbReference type="PROSITE" id="PS00216">
    <property type="entry name" value="SUGAR_TRANSPORT_1"/>
    <property type="match status" value="1"/>
</dbReference>
<feature type="transmembrane region" description="Helical" evidence="7">
    <location>
        <begin position="422"/>
        <end position="444"/>
    </location>
</feature>
<protein>
    <submittedName>
        <fullName evidence="9">Synaptic vesicle protein</fullName>
    </submittedName>
</protein>
<feature type="transmembrane region" description="Helical" evidence="7">
    <location>
        <begin position="481"/>
        <end position="502"/>
    </location>
</feature>
<feature type="domain" description="Major facilitator superfamily (MFS) profile" evidence="8">
    <location>
        <begin position="30"/>
        <end position="506"/>
    </location>
</feature>
<feature type="transmembrane region" description="Helical" evidence="7">
    <location>
        <begin position="393"/>
        <end position="416"/>
    </location>
</feature>
<feature type="transmembrane region" description="Helical" evidence="7">
    <location>
        <begin position="456"/>
        <end position="475"/>
    </location>
</feature>
<comment type="subcellular location">
    <subcellularLocation>
        <location evidence="1">Membrane</location>
        <topology evidence="1">Multi-pass membrane protein</topology>
    </subcellularLocation>
</comment>
<evidence type="ECO:0000256" key="1">
    <source>
        <dbReference type="ARBA" id="ARBA00004141"/>
    </source>
</evidence>
<dbReference type="GO" id="GO:0016020">
    <property type="term" value="C:membrane"/>
    <property type="evidence" value="ECO:0007669"/>
    <property type="project" value="UniProtKB-SubCell"/>
</dbReference>
<feature type="transmembrane region" description="Helical" evidence="7">
    <location>
        <begin position="157"/>
        <end position="179"/>
    </location>
</feature>
<evidence type="ECO:0000256" key="6">
    <source>
        <dbReference type="ARBA" id="ARBA00023136"/>
    </source>
</evidence>
<dbReference type="PANTHER" id="PTHR23511">
    <property type="entry name" value="SYNAPTIC VESICLE GLYCOPROTEIN 2"/>
    <property type="match status" value="1"/>
</dbReference>
<feature type="transmembrane region" description="Helical" evidence="7">
    <location>
        <begin position="98"/>
        <end position="117"/>
    </location>
</feature>